<accession>A0A8S1KFP3</accession>
<sequence>MKLKNIEQPFKTKQFLDDCMNASVKSINVQKQFMLEVHQLCKKFSEDLQHLYKLLSVQVDDEETLSQNTVLSNYILSISHIIKSRSEILFEEAIEPFYQFEANYNHLNNSISKNYGMLLDNLKTSHELLKHKASDYYEDQNQILQAQNEQQYKLSLNQMNSMWESFFKELPQYYEQYQLNEETRLTVTEQTFVKFIEALEYMFKQPAKITNEKLRQSFDIQREKFQTRDLYGELCIQSKKMIDFMNEPKCEMFTSRDEYFRNKAALLLQESDSSKNQNFKDEDFRIIKQLFEKPQQNLQLLYKIKLIPNLTNKEREEIISFILAELKQKSLIQLQSHFQANFFRILVFKLFKWFEDDFQTQKINSKLIQQFLQIIQISLSLKNEKGFSLLSTISKKVEFFYSQRLWNSVYEELLTNYILQKQMIDITLKYVSFLQTPNSKLQLPKEIDQKQDSIFNGLFSTKTRKITQNESINIVNLILIASNLPPQTTSSIIMEIVRTIQMKPSSSIPFIELQEANQMLKEFQPQFRQKQLSSKIGKRKNTIYCLLKSLKYLQFKENYLNVICISKELSKIIKTKMIQYFLISEETTTLNLHQRVRFWSELLDIDVNYKKIQQDYLSASKKLSREIERSIVVDIKRSFSTDCEDRDQIVNQYENKLENLLRLHAFDYPEISYYQGMNMLMVFFLYVTNLNEELSFRLFRSLLEKLLRDIFLEGLKSMRMHFYILDRLIAIFLPRLFIHWKQLQIESPQFATAWYVTLYTNSINLSQIDNNQVCFDIFELVVARGWTGFYQSTIGLLKFYEKILIELDFDQSQKFLNNLSKTQFYKQKSEQQIEVPFFSNVKNMKVSIKKQLITELEREYYQLREKIDQINLNNL</sequence>
<feature type="domain" description="Rab-GAP TBC" evidence="2">
    <location>
        <begin position="589"/>
        <end position="785"/>
    </location>
</feature>
<comment type="caution">
    <text evidence="3">The sequence shown here is derived from an EMBL/GenBank/DDBJ whole genome shotgun (WGS) entry which is preliminary data.</text>
</comment>
<protein>
    <recommendedName>
        <fullName evidence="2">Rab-GAP TBC domain-containing protein</fullName>
    </recommendedName>
</protein>
<dbReference type="PROSITE" id="PS50086">
    <property type="entry name" value="TBC_RABGAP"/>
    <property type="match status" value="1"/>
</dbReference>
<dbReference type="Proteomes" id="UP000692954">
    <property type="component" value="Unassembled WGS sequence"/>
</dbReference>
<dbReference type="Pfam" id="PF00566">
    <property type="entry name" value="RabGAP-TBC"/>
    <property type="match status" value="1"/>
</dbReference>
<dbReference type="OrthoDB" id="294251at2759"/>
<name>A0A8S1KFP3_9CILI</name>
<keyword evidence="4" id="KW-1185">Reference proteome</keyword>
<reference evidence="3" key="1">
    <citation type="submission" date="2021-01" db="EMBL/GenBank/DDBJ databases">
        <authorList>
            <consortium name="Genoscope - CEA"/>
            <person name="William W."/>
        </authorList>
    </citation>
    <scope>NUCLEOTIDE SEQUENCE</scope>
</reference>
<organism evidence="3 4">
    <name type="scientific">Paramecium sonneborni</name>
    <dbReference type="NCBI Taxonomy" id="65129"/>
    <lineage>
        <taxon>Eukaryota</taxon>
        <taxon>Sar</taxon>
        <taxon>Alveolata</taxon>
        <taxon>Ciliophora</taxon>
        <taxon>Intramacronucleata</taxon>
        <taxon>Oligohymenophorea</taxon>
        <taxon>Peniculida</taxon>
        <taxon>Parameciidae</taxon>
        <taxon>Paramecium</taxon>
    </lineage>
</organism>
<dbReference type="GO" id="GO:0005789">
    <property type="term" value="C:endoplasmic reticulum membrane"/>
    <property type="evidence" value="ECO:0007669"/>
    <property type="project" value="TreeGrafter"/>
</dbReference>
<evidence type="ECO:0000313" key="4">
    <source>
        <dbReference type="Proteomes" id="UP000692954"/>
    </source>
</evidence>
<dbReference type="GO" id="GO:0006888">
    <property type="term" value="P:endoplasmic reticulum to Golgi vesicle-mediated transport"/>
    <property type="evidence" value="ECO:0007669"/>
    <property type="project" value="TreeGrafter"/>
</dbReference>
<proteinExistence type="predicted"/>
<evidence type="ECO:0000256" key="1">
    <source>
        <dbReference type="ARBA" id="ARBA00022468"/>
    </source>
</evidence>
<dbReference type="PANTHER" id="PTHR20913:SF7">
    <property type="entry name" value="RE60063P"/>
    <property type="match status" value="1"/>
</dbReference>
<evidence type="ECO:0000259" key="2">
    <source>
        <dbReference type="PROSITE" id="PS50086"/>
    </source>
</evidence>
<gene>
    <name evidence="3" type="ORF">PSON_ATCC_30995.1.T0060182</name>
</gene>
<dbReference type="SMART" id="SM00164">
    <property type="entry name" value="TBC"/>
    <property type="match status" value="1"/>
</dbReference>
<dbReference type="GO" id="GO:0005096">
    <property type="term" value="F:GTPase activator activity"/>
    <property type="evidence" value="ECO:0007669"/>
    <property type="project" value="UniProtKB-KW"/>
</dbReference>
<evidence type="ECO:0000313" key="3">
    <source>
        <dbReference type="EMBL" id="CAD8051986.1"/>
    </source>
</evidence>
<keyword evidence="1" id="KW-0343">GTPase activation</keyword>
<dbReference type="EMBL" id="CAJJDN010000006">
    <property type="protein sequence ID" value="CAD8051986.1"/>
    <property type="molecule type" value="Genomic_DNA"/>
</dbReference>
<dbReference type="AlphaFoldDB" id="A0A8S1KFP3"/>
<dbReference type="PANTHER" id="PTHR20913">
    <property type="entry name" value="TBC1 DOMAIN FAMILY MEMBER 20/GTPASE"/>
    <property type="match status" value="1"/>
</dbReference>
<dbReference type="InterPro" id="IPR045913">
    <property type="entry name" value="TBC20/Gyp8-like"/>
</dbReference>
<dbReference type="InterPro" id="IPR000195">
    <property type="entry name" value="Rab-GAP-TBC_dom"/>
</dbReference>